<accession>I0V8Q6</accession>
<keyword evidence="1" id="KW-1133">Transmembrane helix</keyword>
<sequence>MESDRSTRLLTAQPMDTTAAQHQFTAYGLSHWAVLAVFAVGAALLVLTGRAHRHSPSERLISRTFGVVLLAIHLSALGYTMSSRDWGLLDTIPLHLSDLAGFVAAFALLTHTRWAYALTYYWCLTLSPQALFSPVLAGPDFPHHEFLAFWALHLLVVWAAIYLTWGVGLHPTWRDYRTAVAITACWAVFAIAFNSATGTNYGYLNRKPTTGSILDALGPWPWYVVAEVAIILAVWAALTWPWTLTARRGEDVGEKPN</sequence>
<feature type="transmembrane region" description="Helical" evidence="1">
    <location>
        <begin position="147"/>
        <end position="167"/>
    </location>
</feature>
<keyword evidence="1" id="KW-0812">Transmembrane</keyword>
<evidence type="ECO:0000313" key="2">
    <source>
        <dbReference type="EMBL" id="EID56509.1"/>
    </source>
</evidence>
<name>I0V8Q6_9PSEU</name>
<evidence type="ECO:0000313" key="3">
    <source>
        <dbReference type="Proteomes" id="UP000004691"/>
    </source>
</evidence>
<dbReference type="HOGENOM" id="CLU_088526_0_0_11"/>
<feature type="transmembrane region" description="Helical" evidence="1">
    <location>
        <begin position="220"/>
        <end position="238"/>
    </location>
</feature>
<protein>
    <submittedName>
        <fullName evidence="2">Conserved hypothetical integral membrane protein TIGR02206</fullName>
    </submittedName>
</protein>
<reference evidence="2 3" key="1">
    <citation type="submission" date="2012-01" db="EMBL/GenBank/DDBJ databases">
        <title>Improved High-Quality Draft sequence of Saccharomonospora xinjiangensis XJ-54.</title>
        <authorList>
            <consortium name="US DOE Joint Genome Institute"/>
            <person name="Lucas S."/>
            <person name="Han J."/>
            <person name="Lapidus A."/>
            <person name="Cheng J.-F."/>
            <person name="Goodwin L."/>
            <person name="Pitluck S."/>
            <person name="Peters L."/>
            <person name="Mikhailova N."/>
            <person name="Teshima H."/>
            <person name="Detter J.C."/>
            <person name="Han C."/>
            <person name="Tapia R."/>
            <person name="Land M."/>
            <person name="Hauser L."/>
            <person name="Kyrpides N."/>
            <person name="Ivanova N."/>
            <person name="Pagani I."/>
            <person name="Brambilla E.-M."/>
            <person name="Klenk H.-P."/>
            <person name="Woyke T."/>
        </authorList>
    </citation>
    <scope>NUCLEOTIDE SEQUENCE [LARGE SCALE GENOMIC DNA]</scope>
    <source>
        <strain evidence="2 3">XJ-54</strain>
    </source>
</reference>
<dbReference type="NCBIfam" id="TIGR02206">
    <property type="entry name" value="intg_mem_TP0381"/>
    <property type="match status" value="1"/>
</dbReference>
<evidence type="ECO:0000256" key="1">
    <source>
        <dbReference type="SAM" id="Phobius"/>
    </source>
</evidence>
<keyword evidence="3" id="KW-1185">Reference proteome</keyword>
<feature type="transmembrane region" description="Helical" evidence="1">
    <location>
        <begin position="92"/>
        <end position="109"/>
    </location>
</feature>
<dbReference type="Pfam" id="PF14808">
    <property type="entry name" value="TMEM164"/>
    <property type="match status" value="1"/>
</dbReference>
<keyword evidence="1" id="KW-0472">Membrane</keyword>
<feature type="transmembrane region" description="Helical" evidence="1">
    <location>
        <begin position="60"/>
        <end position="80"/>
    </location>
</feature>
<feature type="transmembrane region" description="Helical" evidence="1">
    <location>
        <begin position="29"/>
        <end position="48"/>
    </location>
</feature>
<feature type="transmembrane region" description="Helical" evidence="1">
    <location>
        <begin position="116"/>
        <end position="135"/>
    </location>
</feature>
<dbReference type="eggNOG" id="COG5522">
    <property type="taxonomic scope" value="Bacteria"/>
</dbReference>
<dbReference type="EMBL" id="JH636049">
    <property type="protein sequence ID" value="EID56509.1"/>
    <property type="molecule type" value="Genomic_DNA"/>
</dbReference>
<proteinExistence type="predicted"/>
<dbReference type="AlphaFoldDB" id="I0V8Q6"/>
<dbReference type="InterPro" id="IPR011737">
    <property type="entry name" value="CHP02206_TP0381"/>
</dbReference>
<feature type="transmembrane region" description="Helical" evidence="1">
    <location>
        <begin position="179"/>
        <end position="200"/>
    </location>
</feature>
<organism evidence="2 3">
    <name type="scientific">Saccharomonospora xinjiangensis XJ-54</name>
    <dbReference type="NCBI Taxonomy" id="882086"/>
    <lineage>
        <taxon>Bacteria</taxon>
        <taxon>Bacillati</taxon>
        <taxon>Actinomycetota</taxon>
        <taxon>Actinomycetes</taxon>
        <taxon>Pseudonocardiales</taxon>
        <taxon>Pseudonocardiaceae</taxon>
        <taxon>Saccharomonospora</taxon>
    </lineage>
</organism>
<dbReference type="Proteomes" id="UP000004691">
    <property type="component" value="Unassembled WGS sequence"/>
</dbReference>
<gene>
    <name evidence="2" type="ORF">SacxiDRAFT_4328</name>
</gene>